<dbReference type="InterPro" id="IPR022486">
    <property type="entry name" value="PPK2_PA0141"/>
</dbReference>
<gene>
    <name evidence="6" type="primary">ppk2</name>
    <name evidence="6" type="ORF">CDV49_07900</name>
</gene>
<comment type="function">
    <text evidence="4">Uses inorganic polyphosphate (polyP) as a donor to convert GDP to GTP or ADP to ATP.</text>
</comment>
<dbReference type="Proteomes" id="UP000196878">
    <property type="component" value="Unassembled WGS sequence"/>
</dbReference>
<dbReference type="PANTHER" id="PTHR34383">
    <property type="entry name" value="POLYPHOSPHATE:AMP PHOSPHOTRANSFERASE-RELATED"/>
    <property type="match status" value="1"/>
</dbReference>
<evidence type="ECO:0000313" key="6">
    <source>
        <dbReference type="EMBL" id="OWJ79000.1"/>
    </source>
</evidence>
<dbReference type="AlphaFoldDB" id="A0A212ADC1"/>
<dbReference type="NCBIfam" id="TIGR03707">
    <property type="entry name" value="PPK2_P_aer"/>
    <property type="match status" value="1"/>
</dbReference>
<reference evidence="6 7" key="1">
    <citation type="submission" date="2016-12" db="EMBL/GenBank/DDBJ databases">
        <title>Comparison of Traditional DNA-DNA Hybridization with In Silico Genomic Analysis.</title>
        <authorList>
            <person name="Nicholson A.C."/>
            <person name="Humrighouse B.W."/>
            <person name="Graziano J."/>
            <person name="Lasker B."/>
            <person name="Whitney A.M."/>
            <person name="Mcquiston J.R."/>
        </authorList>
    </citation>
    <scope>NUCLEOTIDE SEQUENCE [LARGE SCALE GENOMIC DNA]</scope>
    <source>
        <strain evidence="6 7">H2240</strain>
    </source>
</reference>
<evidence type="ECO:0000256" key="2">
    <source>
        <dbReference type="ARBA" id="ARBA00022679"/>
    </source>
</evidence>
<dbReference type="InterPro" id="IPR022488">
    <property type="entry name" value="PPK2-related"/>
</dbReference>
<comment type="caution">
    <text evidence="6">The sequence shown here is derived from an EMBL/GenBank/DDBJ whole genome shotgun (WGS) entry which is preliminary data.</text>
</comment>
<dbReference type="RefSeq" id="WP_088214983.1">
    <property type="nucleotide sequence ID" value="NZ_NIPW01000010.1"/>
</dbReference>
<comment type="similarity">
    <text evidence="1 4">Belongs to the polyphosphate kinase 2 (PPK2) family. Class I subfamily.</text>
</comment>
<comment type="subunit">
    <text evidence="4">Homotetramer.</text>
</comment>
<keyword evidence="3 4" id="KW-0418">Kinase</keyword>
<sequence>MTDKNKLPFDGAISAYYEKDAPKEVREAIKKAGKKDVLAKDYPYPTELSRDEYDALMEPLQIELAKLVSHVRRKGSRLMILFEGRDAAGKGGTIAAVTENMNPRVAHTVALSKPSDREATQWYFQRYVQHLPAAGEIMLFDRSWYNRGVVEKVFGFCTDMERAQFFRQLPPFEQMIVSEGITFVKVWLSVGRAEQLRRFLQREQDPLKQWKLSNIDVEGLKRWDDYSAAIRETLITSHTDFAPWTIVRSDDKRRERIAVVQSILLSLDYEGRDKKAIGQPDPKICGGLDMLDA</sequence>
<dbReference type="PANTHER" id="PTHR34383:SF1">
    <property type="entry name" value="ADP-POLYPHOSPHATE PHOSPHOTRANSFERASE"/>
    <property type="match status" value="1"/>
</dbReference>
<dbReference type="GO" id="GO:0006793">
    <property type="term" value="P:phosphorus metabolic process"/>
    <property type="evidence" value="ECO:0007669"/>
    <property type="project" value="InterPro"/>
</dbReference>
<accession>A0A212ADC1</accession>
<dbReference type="OrthoDB" id="9775224at2"/>
<dbReference type="GO" id="GO:0008976">
    <property type="term" value="F:polyphosphate kinase activity"/>
    <property type="evidence" value="ECO:0007669"/>
    <property type="project" value="UniProtKB-UniRule"/>
</dbReference>
<evidence type="ECO:0000256" key="1">
    <source>
        <dbReference type="ARBA" id="ARBA00009924"/>
    </source>
</evidence>
<keyword evidence="2 4" id="KW-0808">Transferase</keyword>
<dbReference type="SUPFAM" id="SSF52540">
    <property type="entry name" value="P-loop containing nucleoside triphosphate hydrolases"/>
    <property type="match status" value="1"/>
</dbReference>
<protein>
    <recommendedName>
        <fullName evidence="4">ADP/GDP-polyphosphate phosphotransferase</fullName>
        <ecNumber evidence="4">2.7.4.-</ecNumber>
    </recommendedName>
    <alternativeName>
        <fullName evidence="4">Polyphosphate kinase PPK2</fullName>
    </alternativeName>
</protein>
<name>A0A212ADC1_9RHOB</name>
<evidence type="ECO:0000256" key="4">
    <source>
        <dbReference type="RuleBase" id="RU369062"/>
    </source>
</evidence>
<dbReference type="EMBL" id="NIPW01000010">
    <property type="protein sequence ID" value="OWJ79000.1"/>
    <property type="molecule type" value="Genomic_DNA"/>
</dbReference>
<proteinExistence type="inferred from homology"/>
<dbReference type="Pfam" id="PF03976">
    <property type="entry name" value="PPK2"/>
    <property type="match status" value="1"/>
</dbReference>
<keyword evidence="7" id="KW-1185">Reference proteome</keyword>
<feature type="domain" description="Polyphosphate kinase-2-related" evidence="5">
    <location>
        <begin position="48"/>
        <end position="273"/>
    </location>
</feature>
<dbReference type="PIRSF" id="PIRSF028756">
    <property type="entry name" value="PPK2_prd"/>
    <property type="match status" value="1"/>
</dbReference>
<evidence type="ECO:0000313" key="7">
    <source>
        <dbReference type="Proteomes" id="UP000196878"/>
    </source>
</evidence>
<dbReference type="EC" id="2.7.4.-" evidence="4"/>
<dbReference type="InterPro" id="IPR016898">
    <property type="entry name" value="Polyphosphate_phosphotransfera"/>
</dbReference>
<dbReference type="Gene3D" id="3.40.50.300">
    <property type="entry name" value="P-loop containing nucleotide triphosphate hydrolases"/>
    <property type="match status" value="1"/>
</dbReference>
<organism evidence="6 7">
    <name type="scientific">Haematobacter genomosp. 1</name>
    <dbReference type="NCBI Taxonomy" id="366618"/>
    <lineage>
        <taxon>Bacteria</taxon>
        <taxon>Pseudomonadati</taxon>
        <taxon>Pseudomonadota</taxon>
        <taxon>Alphaproteobacteria</taxon>
        <taxon>Rhodobacterales</taxon>
        <taxon>Paracoccaceae</taxon>
        <taxon>Haematobacter</taxon>
    </lineage>
</organism>
<evidence type="ECO:0000259" key="5">
    <source>
        <dbReference type="Pfam" id="PF03976"/>
    </source>
</evidence>
<dbReference type="InterPro" id="IPR027417">
    <property type="entry name" value="P-loop_NTPase"/>
</dbReference>
<evidence type="ECO:0000256" key="3">
    <source>
        <dbReference type="ARBA" id="ARBA00022777"/>
    </source>
</evidence>